<sequence length="455" mass="51405">MSEEAKLDDFADSREQGNKETAEWAEKSLIDLCEIGGGSTPKKSNDEYWEGGEILWTSPKDFDSPRLNDTEDKMTKKGAEASTSKIYPPGTTLMVVRSGVLRHTLPVAIVDNQTTINQDLKALDPDREQVNAEYFFQSISGLSEDIRGSCKKTGTTVESIQTNVLEQYPLPVPPKFEQRKIATVLQNVDQAIQTTEEITEQATRVRKGLMQDLFRYGLDEDGELRNSDGSSESYRETKYGEIPESWNIVPLSQLVPEDAPIVYGILKPGDHQPDGVPVVKVKDIHDGEVKQGDILHTSQEIHEDFKRAELREGDLLFTIRGTVGRMAFVPERLDGGNITQDTARIRVTEANPRFIRYFFETETPNNYFERNTIGQAVQGINLEDLREVPVHLPSEEEQAQIVEIIDQHSEALRNERDYLQRLQRFKQGLMQDLLSGTVRTTDTNIEVPEEIAQHG</sequence>
<evidence type="ECO:0000256" key="1">
    <source>
        <dbReference type="ARBA" id="ARBA00010923"/>
    </source>
</evidence>
<dbReference type="Proteomes" id="UP000011592">
    <property type="component" value="Unassembled WGS sequence"/>
</dbReference>
<dbReference type="PANTHER" id="PTHR30408">
    <property type="entry name" value="TYPE-1 RESTRICTION ENZYME ECOKI SPECIFICITY PROTEIN"/>
    <property type="match status" value="1"/>
</dbReference>
<dbReference type="PATRIC" id="fig|1230459.4.peg.2752"/>
<keyword evidence="7" id="KW-1185">Reference proteome</keyword>
<dbReference type="Pfam" id="PF01420">
    <property type="entry name" value="Methylase_S"/>
    <property type="match status" value="2"/>
</dbReference>
<evidence type="ECO:0000313" key="7">
    <source>
        <dbReference type="Proteomes" id="UP000011592"/>
    </source>
</evidence>
<evidence type="ECO:0000256" key="4">
    <source>
        <dbReference type="SAM" id="MobiDB-lite"/>
    </source>
</evidence>
<reference evidence="6 7" key="1">
    <citation type="journal article" date="2014" name="PLoS Genet.">
        <title>Phylogenetically driven sequencing of extremely halophilic archaea reveals strategies for static and dynamic osmo-response.</title>
        <authorList>
            <person name="Becker E.A."/>
            <person name="Seitzer P.M."/>
            <person name="Tritt A."/>
            <person name="Larsen D."/>
            <person name="Krusor M."/>
            <person name="Yao A.I."/>
            <person name="Wu D."/>
            <person name="Madern D."/>
            <person name="Eisen J.A."/>
            <person name="Darling A.E."/>
            <person name="Facciotti M.T."/>
        </authorList>
    </citation>
    <scope>NUCLEOTIDE SEQUENCE [LARGE SCALE GENOMIC DNA]</scope>
    <source>
        <strain evidence="6 7">JCM 14663</strain>
    </source>
</reference>
<keyword evidence="3" id="KW-0238">DNA-binding</keyword>
<feature type="domain" description="Type I restriction modification DNA specificity" evidence="5">
    <location>
        <begin position="274"/>
        <end position="417"/>
    </location>
</feature>
<dbReference type="RefSeq" id="WP_008456896.1">
    <property type="nucleotide sequence ID" value="NZ_AOIJ01000058.1"/>
</dbReference>
<name>L9YYE3_9EURY</name>
<dbReference type="GO" id="GO:0003677">
    <property type="term" value="F:DNA binding"/>
    <property type="evidence" value="ECO:0007669"/>
    <property type="project" value="UniProtKB-KW"/>
</dbReference>
<accession>L9YYE3</accession>
<organism evidence="6 7">
    <name type="scientific">Natrinema gari JCM 14663</name>
    <dbReference type="NCBI Taxonomy" id="1230459"/>
    <lineage>
        <taxon>Archaea</taxon>
        <taxon>Methanobacteriati</taxon>
        <taxon>Methanobacteriota</taxon>
        <taxon>Stenosarchaea group</taxon>
        <taxon>Halobacteria</taxon>
        <taxon>Halobacteriales</taxon>
        <taxon>Natrialbaceae</taxon>
        <taxon>Natrinema</taxon>
    </lineage>
</organism>
<dbReference type="InterPro" id="IPR052021">
    <property type="entry name" value="Type-I_RS_S_subunit"/>
</dbReference>
<evidence type="ECO:0000259" key="5">
    <source>
        <dbReference type="Pfam" id="PF01420"/>
    </source>
</evidence>
<protein>
    <submittedName>
        <fullName evidence="6">Type I site-specific deoxyribonuclease subunit rmeS</fullName>
    </submittedName>
</protein>
<feature type="region of interest" description="Disordered" evidence="4">
    <location>
        <begin position="59"/>
        <end position="83"/>
    </location>
</feature>
<dbReference type="SUPFAM" id="SSF116734">
    <property type="entry name" value="DNA methylase specificity domain"/>
    <property type="match status" value="2"/>
</dbReference>
<dbReference type="Gene3D" id="3.90.220.20">
    <property type="entry name" value="DNA methylase specificity domains"/>
    <property type="match status" value="2"/>
</dbReference>
<evidence type="ECO:0000256" key="2">
    <source>
        <dbReference type="ARBA" id="ARBA00022747"/>
    </source>
</evidence>
<dbReference type="CDD" id="cd17256">
    <property type="entry name" value="RMtype1_S_EcoJA65PI-TRD1-CR1_like"/>
    <property type="match status" value="1"/>
</dbReference>
<dbReference type="InterPro" id="IPR000055">
    <property type="entry name" value="Restrct_endonuc_typeI_TRD"/>
</dbReference>
<feature type="region of interest" description="Disordered" evidence="4">
    <location>
        <begin position="1"/>
        <end position="21"/>
    </location>
</feature>
<keyword evidence="2" id="KW-0680">Restriction system</keyword>
<dbReference type="CDD" id="cd17249">
    <property type="entry name" value="RMtype1_S_EcoR124I-TRD2-CR2_like"/>
    <property type="match status" value="1"/>
</dbReference>
<gene>
    <name evidence="6" type="ORF">C486_13742</name>
</gene>
<dbReference type="PANTHER" id="PTHR30408:SF12">
    <property type="entry name" value="TYPE I RESTRICTION ENZYME MJAVIII SPECIFICITY SUBUNIT"/>
    <property type="match status" value="1"/>
</dbReference>
<evidence type="ECO:0000256" key="3">
    <source>
        <dbReference type="ARBA" id="ARBA00023125"/>
    </source>
</evidence>
<dbReference type="Gene3D" id="1.10.287.1120">
    <property type="entry name" value="Bipartite methylase S protein"/>
    <property type="match status" value="1"/>
</dbReference>
<dbReference type="InterPro" id="IPR044946">
    <property type="entry name" value="Restrct_endonuc_typeI_TRD_sf"/>
</dbReference>
<dbReference type="GO" id="GO:0009307">
    <property type="term" value="P:DNA restriction-modification system"/>
    <property type="evidence" value="ECO:0007669"/>
    <property type="project" value="UniProtKB-KW"/>
</dbReference>
<feature type="domain" description="Type I restriction modification DNA specificity" evidence="5">
    <location>
        <begin position="23"/>
        <end position="203"/>
    </location>
</feature>
<proteinExistence type="inferred from homology"/>
<feature type="compositionally biased region" description="Basic and acidic residues" evidence="4">
    <location>
        <begin position="60"/>
        <end position="79"/>
    </location>
</feature>
<comment type="similarity">
    <text evidence="1">Belongs to the type-I restriction system S methylase family.</text>
</comment>
<comment type="caution">
    <text evidence="6">The sequence shown here is derived from an EMBL/GenBank/DDBJ whole genome shotgun (WGS) entry which is preliminary data.</text>
</comment>
<evidence type="ECO:0000313" key="6">
    <source>
        <dbReference type="EMBL" id="ELY77938.1"/>
    </source>
</evidence>
<dbReference type="EMBL" id="AOIJ01000058">
    <property type="protein sequence ID" value="ELY77938.1"/>
    <property type="molecule type" value="Genomic_DNA"/>
</dbReference>
<dbReference type="AlphaFoldDB" id="L9YYE3"/>